<dbReference type="Pfam" id="PF04299">
    <property type="entry name" value="FMN_bind_2"/>
    <property type="match status" value="1"/>
</dbReference>
<sequence length="214" mass="23738">MHTYPSYPPPDGRAVVDFVRENPFAVVVSPAPEGPPVATHLPMILPPETDPGESLAGVTMYGHMGRANPHWRLFRERADVLMVFSSSHGYVSPSLYGFAPTAPTLDYAAVHLTGEATLIEDAAAALEVVERTVSALESMRPAQWDPEPSRELFERIIGKVAAFSVRVTGQQAMFKLSQDMPEDVRGRVRDDFDRGPHRHPGLVRLMDHMEEARR</sequence>
<dbReference type="InterPro" id="IPR012349">
    <property type="entry name" value="Split_barrel_FMN-bd"/>
</dbReference>
<keyword evidence="2" id="KW-1185">Reference proteome</keyword>
<reference evidence="1 2" key="1">
    <citation type="submission" date="2020-08" db="EMBL/GenBank/DDBJ databases">
        <title>Genomic Encyclopedia of Type Strains, Phase IV (KMG-IV): sequencing the most valuable type-strain genomes for metagenomic binning, comparative biology and taxonomic classification.</title>
        <authorList>
            <person name="Goeker M."/>
        </authorList>
    </citation>
    <scope>NUCLEOTIDE SEQUENCE [LARGE SCALE GENOMIC DNA]</scope>
    <source>
        <strain evidence="1 2">DSM 45615</strain>
    </source>
</reference>
<protein>
    <submittedName>
        <fullName evidence="1">Transcriptional regulator</fullName>
    </submittedName>
</protein>
<evidence type="ECO:0000313" key="2">
    <source>
        <dbReference type="Proteomes" id="UP000578449"/>
    </source>
</evidence>
<dbReference type="EMBL" id="JACHGN010000012">
    <property type="protein sequence ID" value="MBB5135778.1"/>
    <property type="molecule type" value="Genomic_DNA"/>
</dbReference>
<dbReference type="SUPFAM" id="SSF50475">
    <property type="entry name" value="FMN-binding split barrel"/>
    <property type="match status" value="1"/>
</dbReference>
<dbReference type="Proteomes" id="UP000578449">
    <property type="component" value="Unassembled WGS sequence"/>
</dbReference>
<proteinExistence type="predicted"/>
<accession>A0A840P7Y4</accession>
<dbReference type="AlphaFoldDB" id="A0A840P7Y4"/>
<gene>
    <name evidence="1" type="ORF">HNP84_005522</name>
</gene>
<evidence type="ECO:0000313" key="1">
    <source>
        <dbReference type="EMBL" id="MBB5135778.1"/>
    </source>
</evidence>
<dbReference type="PANTHER" id="PTHR35802:SF1">
    <property type="entry name" value="PROTEASE SYNTHASE AND SPORULATION PROTEIN PAI 2"/>
    <property type="match status" value="1"/>
</dbReference>
<dbReference type="RefSeq" id="WP_185052712.1">
    <property type="nucleotide sequence ID" value="NZ_BAABIX010000037.1"/>
</dbReference>
<name>A0A840P7Y4_9ACTN</name>
<dbReference type="PIRSF" id="PIRSF010372">
    <property type="entry name" value="PaiB"/>
    <property type="match status" value="1"/>
</dbReference>
<dbReference type="PANTHER" id="PTHR35802">
    <property type="entry name" value="PROTEASE SYNTHASE AND SPORULATION PROTEIN PAI 2"/>
    <property type="match status" value="1"/>
</dbReference>
<dbReference type="InterPro" id="IPR007396">
    <property type="entry name" value="TR_PAI2-type"/>
</dbReference>
<organism evidence="1 2">
    <name type="scientific">Thermocatellispora tengchongensis</name>
    <dbReference type="NCBI Taxonomy" id="1073253"/>
    <lineage>
        <taxon>Bacteria</taxon>
        <taxon>Bacillati</taxon>
        <taxon>Actinomycetota</taxon>
        <taxon>Actinomycetes</taxon>
        <taxon>Streptosporangiales</taxon>
        <taxon>Streptosporangiaceae</taxon>
        <taxon>Thermocatellispora</taxon>
    </lineage>
</organism>
<comment type="caution">
    <text evidence="1">The sequence shown here is derived from an EMBL/GenBank/DDBJ whole genome shotgun (WGS) entry which is preliminary data.</text>
</comment>
<dbReference type="Gene3D" id="2.30.110.10">
    <property type="entry name" value="Electron Transport, Fmn-binding Protein, Chain A"/>
    <property type="match status" value="1"/>
</dbReference>